<proteinExistence type="predicted"/>
<dbReference type="EMBL" id="CABHNI010000033">
    <property type="protein sequence ID" value="VUX11956.1"/>
    <property type="molecule type" value="Genomic_DNA"/>
</dbReference>
<evidence type="ECO:0000313" key="2">
    <source>
        <dbReference type="Proteomes" id="UP000358366"/>
    </source>
</evidence>
<accession>A0A564TXK9</accession>
<dbReference type="Proteomes" id="UP000358366">
    <property type="component" value="Unassembled WGS sequence"/>
</dbReference>
<protein>
    <submittedName>
        <fullName evidence="1">Uncharacterized protein</fullName>
    </submittedName>
</protein>
<reference evidence="1 2" key="1">
    <citation type="submission" date="2019-07" db="EMBL/GenBank/DDBJ databases">
        <authorList>
            <person name="Hibberd C M."/>
            <person name="Gehrig L. J."/>
            <person name="Chang H.-W."/>
            <person name="Venkatesh S."/>
        </authorList>
    </citation>
    <scope>NUCLEOTIDE SEQUENCE [LARGE SCALE GENOMIC DNA]</scope>
    <source>
        <strain evidence="1">Dorea_formicigenerans_SSTS_Bg7063</strain>
    </source>
</reference>
<organism evidence="1 2">
    <name type="scientific">Dorea formicigenerans</name>
    <dbReference type="NCBI Taxonomy" id="39486"/>
    <lineage>
        <taxon>Bacteria</taxon>
        <taxon>Bacillati</taxon>
        <taxon>Bacillota</taxon>
        <taxon>Clostridia</taxon>
        <taxon>Lachnospirales</taxon>
        <taxon>Lachnospiraceae</taxon>
        <taxon>Dorea</taxon>
    </lineage>
</organism>
<name>A0A564TXK9_9FIRM</name>
<gene>
    <name evidence="1" type="ORF">DFSSTS7063_01920</name>
</gene>
<evidence type="ECO:0000313" key="1">
    <source>
        <dbReference type="EMBL" id="VUX11956.1"/>
    </source>
</evidence>
<sequence>MGSGAHERKSQSNYVKANDKNYFDGDVDARTVGVSFSNKIM</sequence>
<dbReference type="AlphaFoldDB" id="A0A564TXK9"/>